<feature type="compositionally biased region" description="Low complexity" evidence="1">
    <location>
        <begin position="51"/>
        <end position="68"/>
    </location>
</feature>
<feature type="compositionally biased region" description="Basic and acidic residues" evidence="1">
    <location>
        <begin position="69"/>
        <end position="85"/>
    </location>
</feature>
<name>A0A0L0TC19_ALLM3</name>
<reference evidence="2 3" key="1">
    <citation type="submission" date="2009-11" db="EMBL/GenBank/DDBJ databases">
        <title>Annotation of Allomyces macrogynus ATCC 38327.</title>
        <authorList>
            <consortium name="The Broad Institute Genome Sequencing Platform"/>
            <person name="Russ C."/>
            <person name="Cuomo C."/>
            <person name="Burger G."/>
            <person name="Gray M.W."/>
            <person name="Holland P.W.H."/>
            <person name="King N."/>
            <person name="Lang F.B.F."/>
            <person name="Roger A.J."/>
            <person name="Ruiz-Trillo I."/>
            <person name="Young S.K."/>
            <person name="Zeng Q."/>
            <person name="Gargeya S."/>
            <person name="Fitzgerald M."/>
            <person name="Haas B."/>
            <person name="Abouelleil A."/>
            <person name="Alvarado L."/>
            <person name="Arachchi H.M."/>
            <person name="Berlin A."/>
            <person name="Chapman S.B."/>
            <person name="Gearin G."/>
            <person name="Goldberg J."/>
            <person name="Griggs A."/>
            <person name="Gujja S."/>
            <person name="Hansen M."/>
            <person name="Heiman D."/>
            <person name="Howarth C."/>
            <person name="Larimer J."/>
            <person name="Lui A."/>
            <person name="MacDonald P.J.P."/>
            <person name="McCowen C."/>
            <person name="Montmayeur A."/>
            <person name="Murphy C."/>
            <person name="Neiman D."/>
            <person name="Pearson M."/>
            <person name="Priest M."/>
            <person name="Roberts A."/>
            <person name="Saif S."/>
            <person name="Shea T."/>
            <person name="Sisk P."/>
            <person name="Stolte C."/>
            <person name="Sykes S."/>
            <person name="Wortman J."/>
            <person name="Nusbaum C."/>
            <person name="Birren B."/>
        </authorList>
    </citation>
    <scope>NUCLEOTIDE SEQUENCE [LARGE SCALE GENOMIC DNA]</scope>
    <source>
        <strain evidence="2 3">ATCC 38327</strain>
    </source>
</reference>
<evidence type="ECO:0000256" key="1">
    <source>
        <dbReference type="SAM" id="MobiDB-lite"/>
    </source>
</evidence>
<feature type="region of interest" description="Disordered" evidence="1">
    <location>
        <begin position="1"/>
        <end position="26"/>
    </location>
</feature>
<evidence type="ECO:0000313" key="3">
    <source>
        <dbReference type="Proteomes" id="UP000054350"/>
    </source>
</evidence>
<feature type="compositionally biased region" description="Polar residues" evidence="1">
    <location>
        <begin position="17"/>
        <end position="26"/>
    </location>
</feature>
<keyword evidence="3" id="KW-1185">Reference proteome</keyword>
<evidence type="ECO:0008006" key="4">
    <source>
        <dbReference type="Google" id="ProtNLM"/>
    </source>
</evidence>
<dbReference type="EMBL" id="GG745378">
    <property type="protein sequence ID" value="KNE72297.1"/>
    <property type="molecule type" value="Genomic_DNA"/>
</dbReference>
<dbReference type="AlphaFoldDB" id="A0A0L0TC19"/>
<accession>A0A0L0TC19</accession>
<dbReference type="OrthoDB" id="5588097at2759"/>
<protein>
    <recommendedName>
        <fullName evidence="4">DUF4050 domain-containing protein</fullName>
    </recommendedName>
</protein>
<feature type="region of interest" description="Disordered" evidence="1">
    <location>
        <begin position="51"/>
        <end position="117"/>
    </location>
</feature>
<proteinExistence type="predicted"/>
<reference evidence="3" key="2">
    <citation type="submission" date="2009-11" db="EMBL/GenBank/DDBJ databases">
        <title>The Genome Sequence of Allomyces macrogynus strain ATCC 38327.</title>
        <authorList>
            <consortium name="The Broad Institute Genome Sequencing Platform"/>
            <person name="Russ C."/>
            <person name="Cuomo C."/>
            <person name="Shea T."/>
            <person name="Young S.K."/>
            <person name="Zeng Q."/>
            <person name="Koehrsen M."/>
            <person name="Haas B."/>
            <person name="Borodovsky M."/>
            <person name="Guigo R."/>
            <person name="Alvarado L."/>
            <person name="Berlin A."/>
            <person name="Borenstein D."/>
            <person name="Chen Z."/>
            <person name="Engels R."/>
            <person name="Freedman E."/>
            <person name="Gellesch M."/>
            <person name="Goldberg J."/>
            <person name="Griggs A."/>
            <person name="Gujja S."/>
            <person name="Heiman D."/>
            <person name="Hepburn T."/>
            <person name="Howarth C."/>
            <person name="Jen D."/>
            <person name="Larson L."/>
            <person name="Lewis B."/>
            <person name="Mehta T."/>
            <person name="Park D."/>
            <person name="Pearson M."/>
            <person name="Roberts A."/>
            <person name="Saif S."/>
            <person name="Shenoy N."/>
            <person name="Sisk P."/>
            <person name="Stolte C."/>
            <person name="Sykes S."/>
            <person name="Walk T."/>
            <person name="White J."/>
            <person name="Yandava C."/>
            <person name="Burger G."/>
            <person name="Gray M.W."/>
            <person name="Holland P.W.H."/>
            <person name="King N."/>
            <person name="Lang F.B.F."/>
            <person name="Roger A.J."/>
            <person name="Ruiz-Trillo I."/>
            <person name="Lander E."/>
            <person name="Nusbaum C."/>
        </authorList>
    </citation>
    <scope>NUCLEOTIDE SEQUENCE [LARGE SCALE GENOMIC DNA]</scope>
    <source>
        <strain evidence="3">ATCC 38327</strain>
    </source>
</reference>
<sequence>MTDRDRDCPQPHAPPSCTATRSAQPITMTTNASIVTTAAKADSALDLAAAAAKPSAPTSVAAAAAPAADNDHAALDRDNDHDASSAHDPLVVAITSAAPPPPPPPRPAAPPDPPLTGVAHWHAQRARWLAPPPADATPAPTPTAAPRPKPVTLPKEAYLFAYHKLVHEGLPLVGDRRLPLPVLLELMVDGWRSEGLLPPANPDTMLPSSPTSSQFSGSCMAPRRNNEVVRAPPPSSVPARALDWLLHLGAVLVRGMATLSRPFSLSPQVIVGRSRTGREAAVRSELEVVGM</sequence>
<organism evidence="2 3">
    <name type="scientific">Allomyces macrogynus (strain ATCC 38327)</name>
    <name type="common">Allomyces javanicus var. macrogynus</name>
    <dbReference type="NCBI Taxonomy" id="578462"/>
    <lineage>
        <taxon>Eukaryota</taxon>
        <taxon>Fungi</taxon>
        <taxon>Fungi incertae sedis</taxon>
        <taxon>Blastocladiomycota</taxon>
        <taxon>Blastocladiomycetes</taxon>
        <taxon>Blastocladiales</taxon>
        <taxon>Blastocladiaceae</taxon>
        <taxon>Allomyces</taxon>
    </lineage>
</organism>
<gene>
    <name evidence="2" type="ORF">AMAG_16785</name>
</gene>
<evidence type="ECO:0000313" key="2">
    <source>
        <dbReference type="EMBL" id="KNE72297.1"/>
    </source>
</evidence>
<dbReference type="Proteomes" id="UP000054350">
    <property type="component" value="Unassembled WGS sequence"/>
</dbReference>
<dbReference type="VEuPathDB" id="FungiDB:AMAG_16785"/>
<feature type="region of interest" description="Disordered" evidence="1">
    <location>
        <begin position="130"/>
        <end position="149"/>
    </location>
</feature>
<feature type="compositionally biased region" description="Pro residues" evidence="1">
    <location>
        <begin position="98"/>
        <end position="114"/>
    </location>
</feature>